<accession>A0ABP3YHD9</accession>
<dbReference type="EMBL" id="BAAAFI010000047">
    <property type="protein sequence ID" value="GAA0880915.1"/>
    <property type="molecule type" value="Genomic_DNA"/>
</dbReference>
<dbReference type="InterPro" id="IPR020022">
    <property type="entry name" value="N-acetyl_sugar_amidoTrfase"/>
</dbReference>
<dbReference type="InterPro" id="IPR014729">
    <property type="entry name" value="Rossmann-like_a/b/a_fold"/>
</dbReference>
<sequence length="383" mass="44186">MKICSRCIYDDRTPSISFDSEGVCNYCRQVEKLTETYKTGLPEGEKMLLDILSEVKAEGKGNKYDCVIGVSGGTDSSYLLIKALEWGLKPLAVHYDNTWNSSIASENIRKVTGKLNIDLYTYVVDNKEADDIFKSFLLAGVPEFDASTDIGFVQVLRAAAAKYGIKYILEGHSFIAEGVSPQGKNYFDGKYIADIHKKYGKRKLKTYPNMTFYQFMKWAVVYRQKFIRPLWYIDYSKPLARKILEDTTGWTYYGGHHLENRSTSFLHTIYNPVKFGIDNRNWSLSAEARTGVISRDEALKIYNTPIAQDPELIEYVKKRLELSDKDYEEVMNGPKRSFRDFETYKKRFEKLRPMFFALAKANLVPMSFYLKYCFPIKSDDNNS</sequence>
<evidence type="ECO:0000313" key="2">
    <source>
        <dbReference type="Proteomes" id="UP001500469"/>
    </source>
</evidence>
<comment type="caution">
    <text evidence="1">The sequence shown here is derived from an EMBL/GenBank/DDBJ whole genome shotgun (WGS) entry which is preliminary data.</text>
</comment>
<dbReference type="SUPFAM" id="SSF52402">
    <property type="entry name" value="Adenine nucleotide alpha hydrolases-like"/>
    <property type="match status" value="1"/>
</dbReference>
<reference evidence="2" key="1">
    <citation type="journal article" date="2019" name="Int. J. Syst. Evol. Microbiol.">
        <title>The Global Catalogue of Microorganisms (GCM) 10K type strain sequencing project: providing services to taxonomists for standard genome sequencing and annotation.</title>
        <authorList>
            <consortium name="The Broad Institute Genomics Platform"/>
            <consortium name="The Broad Institute Genome Sequencing Center for Infectious Disease"/>
            <person name="Wu L."/>
            <person name="Ma J."/>
        </authorList>
    </citation>
    <scope>NUCLEOTIDE SEQUENCE [LARGE SCALE GENOMIC DNA]</scope>
    <source>
        <strain evidence="2">JCM 16112</strain>
    </source>
</reference>
<organism evidence="1 2">
    <name type="scientific">Algoriphagus jejuensis</name>
    <dbReference type="NCBI Taxonomy" id="419934"/>
    <lineage>
        <taxon>Bacteria</taxon>
        <taxon>Pseudomonadati</taxon>
        <taxon>Bacteroidota</taxon>
        <taxon>Cytophagia</taxon>
        <taxon>Cytophagales</taxon>
        <taxon>Cyclobacteriaceae</taxon>
        <taxon>Algoriphagus</taxon>
    </lineage>
</organism>
<gene>
    <name evidence="1" type="ORF">GCM10009119_38850</name>
</gene>
<name>A0ABP3YHD9_9BACT</name>
<keyword evidence="2" id="KW-1185">Reference proteome</keyword>
<dbReference type="RefSeq" id="WP_343854507.1">
    <property type="nucleotide sequence ID" value="NZ_BAAAFI010000047.1"/>
</dbReference>
<proteinExistence type="predicted"/>
<dbReference type="Proteomes" id="UP001500469">
    <property type="component" value="Unassembled WGS sequence"/>
</dbReference>
<evidence type="ECO:0000313" key="1">
    <source>
        <dbReference type="EMBL" id="GAA0880915.1"/>
    </source>
</evidence>
<protein>
    <submittedName>
        <fullName evidence="1">N-acetyl sugar amidotransferase</fullName>
    </submittedName>
</protein>
<dbReference type="Gene3D" id="3.40.50.620">
    <property type="entry name" value="HUPs"/>
    <property type="match status" value="1"/>
</dbReference>
<dbReference type="NCBIfam" id="TIGR03573">
    <property type="entry name" value="WbuX"/>
    <property type="match status" value="1"/>
</dbReference>